<reference evidence="2" key="2">
    <citation type="journal article" date="2024" name="Plant">
        <title>Genomic evolution and insights into agronomic trait innovations of Sesamum species.</title>
        <authorList>
            <person name="Miao H."/>
            <person name="Wang L."/>
            <person name="Qu L."/>
            <person name="Liu H."/>
            <person name="Sun Y."/>
            <person name="Le M."/>
            <person name="Wang Q."/>
            <person name="Wei S."/>
            <person name="Zheng Y."/>
            <person name="Lin W."/>
            <person name="Duan Y."/>
            <person name="Cao H."/>
            <person name="Xiong S."/>
            <person name="Wang X."/>
            <person name="Wei L."/>
            <person name="Li C."/>
            <person name="Ma Q."/>
            <person name="Ju M."/>
            <person name="Zhao R."/>
            <person name="Li G."/>
            <person name="Mu C."/>
            <person name="Tian Q."/>
            <person name="Mei H."/>
            <person name="Zhang T."/>
            <person name="Gao T."/>
            <person name="Zhang H."/>
        </authorList>
    </citation>
    <scope>NUCLEOTIDE SEQUENCE</scope>
    <source>
        <strain evidence="2">G02</strain>
    </source>
</reference>
<evidence type="ECO:0000313" key="2">
    <source>
        <dbReference type="EMBL" id="KAL0366309.1"/>
    </source>
</evidence>
<dbReference type="Gene3D" id="3.80.10.10">
    <property type="entry name" value="Ribonuclease Inhibitor"/>
    <property type="match status" value="1"/>
</dbReference>
<dbReference type="EMBL" id="JACGWJ010000015">
    <property type="protein sequence ID" value="KAL0366309.1"/>
    <property type="molecule type" value="Genomic_DNA"/>
</dbReference>
<dbReference type="AlphaFoldDB" id="A0AAW2QF86"/>
<dbReference type="Pfam" id="PF24758">
    <property type="entry name" value="LRR_At5g56370"/>
    <property type="match status" value="1"/>
</dbReference>
<sequence>MKLEGKYNIESIIYQILFLHKGPIVKFTLYLNDIRFCPGLNNWLHFLSNHHVEEFRLECLTRLSVSHLLFSLEHLTHLHLANVKVRLPSTFKGFGRLVKLHLSCVALLLEELDRFISKCPMLEYIDLRSPIDHMLGHLVTDAPNLKSFHFQGILGSFYFKNASCLKEMSIIRFPSVVDTTSEPRGNNSNMIKFLSPLSSITSLKFYRGSLSSLASGGVPHKLPFNLDHIRFLVLDIAGFESTSDVRCALCLIRSSPNLQSLEIGINQLIVPDIDRLEATTQFLKAQQKYEFPLCCLENVEVLGFSGVEPEMEFVKLLLSSATALMKLEIHCKYKVGTRKGIKMLKEFLSIPRASTRAELIFKDRFGICFKIGLASTRF</sequence>
<reference evidence="2" key="1">
    <citation type="submission" date="2020-06" db="EMBL/GenBank/DDBJ databases">
        <authorList>
            <person name="Li T."/>
            <person name="Hu X."/>
            <person name="Zhang T."/>
            <person name="Song X."/>
            <person name="Zhang H."/>
            <person name="Dai N."/>
            <person name="Sheng W."/>
            <person name="Hou X."/>
            <person name="Wei L."/>
        </authorList>
    </citation>
    <scope>NUCLEOTIDE SEQUENCE</scope>
    <source>
        <strain evidence="2">G02</strain>
        <tissue evidence="2">Leaf</tissue>
    </source>
</reference>
<organism evidence="2">
    <name type="scientific">Sesamum radiatum</name>
    <name type="common">Black benniseed</name>
    <dbReference type="NCBI Taxonomy" id="300843"/>
    <lineage>
        <taxon>Eukaryota</taxon>
        <taxon>Viridiplantae</taxon>
        <taxon>Streptophyta</taxon>
        <taxon>Embryophyta</taxon>
        <taxon>Tracheophyta</taxon>
        <taxon>Spermatophyta</taxon>
        <taxon>Magnoliopsida</taxon>
        <taxon>eudicotyledons</taxon>
        <taxon>Gunneridae</taxon>
        <taxon>Pentapetalae</taxon>
        <taxon>asterids</taxon>
        <taxon>lamiids</taxon>
        <taxon>Lamiales</taxon>
        <taxon>Pedaliaceae</taxon>
        <taxon>Sesamum</taxon>
    </lineage>
</organism>
<protein>
    <recommendedName>
        <fullName evidence="1">FBD domain-containing protein</fullName>
    </recommendedName>
</protein>
<comment type="caution">
    <text evidence="2">The sequence shown here is derived from an EMBL/GenBank/DDBJ whole genome shotgun (WGS) entry which is preliminary data.</text>
</comment>
<dbReference type="InterPro" id="IPR032675">
    <property type="entry name" value="LRR_dom_sf"/>
</dbReference>
<feature type="domain" description="FBD" evidence="1">
    <location>
        <begin position="290"/>
        <end position="362"/>
    </location>
</feature>
<proteinExistence type="predicted"/>
<evidence type="ECO:0000259" key="1">
    <source>
        <dbReference type="SMART" id="SM00579"/>
    </source>
</evidence>
<dbReference type="SMART" id="SM00579">
    <property type="entry name" value="FBD"/>
    <property type="match status" value="1"/>
</dbReference>
<dbReference type="InterPro" id="IPR055411">
    <property type="entry name" value="LRR_FXL15/At3g58940/PEG3-like"/>
</dbReference>
<dbReference type="SUPFAM" id="SSF52047">
    <property type="entry name" value="RNI-like"/>
    <property type="match status" value="1"/>
</dbReference>
<dbReference type="InterPro" id="IPR053772">
    <property type="entry name" value="At1g61320/At1g61330-like"/>
</dbReference>
<name>A0AAW2QF86_SESRA</name>
<accession>A0AAW2QF86</accession>
<dbReference type="InterPro" id="IPR006566">
    <property type="entry name" value="FBD"/>
</dbReference>
<gene>
    <name evidence="2" type="ORF">Sradi_3521000</name>
</gene>
<dbReference type="PANTHER" id="PTHR34145:SF28">
    <property type="entry name" value="F-BOX DOMAIN-CONTAINING PROTEIN"/>
    <property type="match status" value="1"/>
</dbReference>
<dbReference type="PANTHER" id="PTHR34145">
    <property type="entry name" value="OS02G0105600 PROTEIN"/>
    <property type="match status" value="1"/>
</dbReference>